<dbReference type="Proteomes" id="UP001596147">
    <property type="component" value="Unassembled WGS sequence"/>
</dbReference>
<comment type="caution">
    <text evidence="1">The sequence shown here is derived from an EMBL/GenBank/DDBJ whole genome shotgun (WGS) entry which is preliminary data.</text>
</comment>
<proteinExistence type="predicted"/>
<dbReference type="EMBL" id="JBHSMC010000020">
    <property type="protein sequence ID" value="MFC5465987.1"/>
    <property type="molecule type" value="Genomic_DNA"/>
</dbReference>
<keyword evidence="2" id="KW-1185">Reference proteome</keyword>
<protein>
    <submittedName>
        <fullName evidence="1">Uncharacterized protein</fullName>
    </submittedName>
</protein>
<organism evidence="1 2">
    <name type="scientific">Lederbergia graminis</name>
    <dbReference type="NCBI Taxonomy" id="735518"/>
    <lineage>
        <taxon>Bacteria</taxon>
        <taxon>Bacillati</taxon>
        <taxon>Bacillota</taxon>
        <taxon>Bacilli</taxon>
        <taxon>Bacillales</taxon>
        <taxon>Bacillaceae</taxon>
        <taxon>Lederbergia</taxon>
    </lineage>
</organism>
<dbReference type="RefSeq" id="WP_382353247.1">
    <property type="nucleotide sequence ID" value="NZ_JBHSMC010000020.1"/>
</dbReference>
<gene>
    <name evidence="1" type="ORF">ACFPM4_14740</name>
</gene>
<sequence length="269" mass="31404">MSNAYTTGQAAKVLELDHRNKVNRIIGYMGMNLDTNEQGHYIIDDDSLNMIKMYVDLISNVKITYKDLNKLEHIIENVSSRAESIQKIYDILVNYDCTANYIHAIKLFYISCNTVIGLSDEKRELLEEITEDKNKYPDENENLQSLYQYFLYQANVIDTVLNLSKLELEPEQEFWDSDVVDGYVTHIFTFIPNRNLITEKIDEFFMCVVMGIKYDTASKNNPLIKKLTILLRELNKFYEATKIKYETCQHIFLHAIMLLSVYIPNSEKG</sequence>
<accession>A0ABW0LLT9</accession>
<evidence type="ECO:0000313" key="1">
    <source>
        <dbReference type="EMBL" id="MFC5465987.1"/>
    </source>
</evidence>
<reference evidence="2" key="1">
    <citation type="journal article" date="2019" name="Int. J. Syst. Evol. Microbiol.">
        <title>The Global Catalogue of Microorganisms (GCM) 10K type strain sequencing project: providing services to taxonomists for standard genome sequencing and annotation.</title>
        <authorList>
            <consortium name="The Broad Institute Genomics Platform"/>
            <consortium name="The Broad Institute Genome Sequencing Center for Infectious Disease"/>
            <person name="Wu L."/>
            <person name="Ma J."/>
        </authorList>
    </citation>
    <scope>NUCLEOTIDE SEQUENCE [LARGE SCALE GENOMIC DNA]</scope>
    <source>
        <strain evidence="2">CGMCC 1.12237</strain>
    </source>
</reference>
<evidence type="ECO:0000313" key="2">
    <source>
        <dbReference type="Proteomes" id="UP001596147"/>
    </source>
</evidence>
<name>A0ABW0LLT9_9BACI</name>